<sequence>MFHSSAHPGRPDDRIWLETLRAFSRPVAVLVRPQPGWRRLVSQGSVDGFLQRLDLGYYEEHTMLVQVTTQRRLPEHVRVFSTLKPDALLGEFLFNSSPDGPIWLPDVLTTGTGQLVVDGTEVNAQAATYGDYTATLAAIGDETVAVVSTAALHHQAVHLTFDTTAVPA</sequence>
<gene>
    <name evidence="1" type="ORF">AOB60_07435</name>
</gene>
<name>A0A2N8PHY2_STRNR</name>
<dbReference type="EMBL" id="LJSN01000002">
    <property type="protein sequence ID" value="PNE40664.1"/>
    <property type="molecule type" value="Genomic_DNA"/>
</dbReference>
<reference evidence="2" key="1">
    <citation type="submission" date="2015-09" db="EMBL/GenBank/DDBJ databases">
        <authorList>
            <person name="Graham D.E."/>
            <person name="Mahan K.M."/>
            <person name="Klingeman D.M."/>
            <person name="Fida T."/>
            <person name="Giannone R.J."/>
            <person name="Hettich R.L."/>
            <person name="Parry R.J."/>
            <person name="Spain J.C."/>
        </authorList>
    </citation>
    <scope>NUCLEOTIDE SEQUENCE [LARGE SCALE GENOMIC DNA]</scope>
    <source>
        <strain evidence="2">JCM 4701</strain>
    </source>
</reference>
<accession>A0A2N8PHY2</accession>
<comment type="caution">
    <text evidence="1">The sequence shown here is derived from an EMBL/GenBank/DDBJ whole genome shotgun (WGS) entry which is preliminary data.</text>
</comment>
<dbReference type="Proteomes" id="UP000236047">
    <property type="component" value="Unassembled WGS sequence"/>
</dbReference>
<proteinExistence type="predicted"/>
<protein>
    <submittedName>
        <fullName evidence="1">Uncharacterized protein</fullName>
    </submittedName>
</protein>
<dbReference type="AlphaFoldDB" id="A0A2N8PHY2"/>
<dbReference type="RefSeq" id="WP_102923211.1">
    <property type="nucleotide sequence ID" value="NZ_LJSN01000002.1"/>
</dbReference>
<keyword evidence="2" id="KW-1185">Reference proteome</keyword>
<evidence type="ECO:0000313" key="2">
    <source>
        <dbReference type="Proteomes" id="UP000236047"/>
    </source>
</evidence>
<evidence type="ECO:0000313" key="1">
    <source>
        <dbReference type="EMBL" id="PNE40664.1"/>
    </source>
</evidence>
<organism evidence="1 2">
    <name type="scientific">Streptomyces noursei</name>
    <name type="common">Streptomyces albulus</name>
    <dbReference type="NCBI Taxonomy" id="1971"/>
    <lineage>
        <taxon>Bacteria</taxon>
        <taxon>Bacillati</taxon>
        <taxon>Actinomycetota</taxon>
        <taxon>Actinomycetes</taxon>
        <taxon>Kitasatosporales</taxon>
        <taxon>Streptomycetaceae</taxon>
        <taxon>Streptomyces</taxon>
    </lineage>
</organism>